<proteinExistence type="inferred from homology"/>
<evidence type="ECO:0000256" key="3">
    <source>
        <dbReference type="ARBA" id="ARBA00022763"/>
    </source>
</evidence>
<evidence type="ECO:0000256" key="4">
    <source>
        <dbReference type="ARBA" id="ARBA00023125"/>
    </source>
</evidence>
<dbReference type="GO" id="GO:0046982">
    <property type="term" value="F:protein heterodimerization activity"/>
    <property type="evidence" value="ECO:0007669"/>
    <property type="project" value="InterPro"/>
</dbReference>
<keyword evidence="4" id="KW-0238">DNA-binding</keyword>
<dbReference type="GO" id="GO:0006281">
    <property type="term" value="P:DNA repair"/>
    <property type="evidence" value="ECO:0007669"/>
    <property type="project" value="UniProtKB-KW"/>
</dbReference>
<dbReference type="InterPro" id="IPR029003">
    <property type="entry name" value="CENP-S/Mhf1"/>
</dbReference>
<organism evidence="6 7">
    <name type="scientific">Trichinella nelsoni</name>
    <dbReference type="NCBI Taxonomy" id="6336"/>
    <lineage>
        <taxon>Eukaryota</taxon>
        <taxon>Metazoa</taxon>
        <taxon>Ecdysozoa</taxon>
        <taxon>Nematoda</taxon>
        <taxon>Enoplea</taxon>
        <taxon>Dorylaimia</taxon>
        <taxon>Trichinellida</taxon>
        <taxon>Trichinellidae</taxon>
        <taxon>Trichinella</taxon>
    </lineage>
</organism>
<reference evidence="6 7" key="1">
    <citation type="submission" date="2015-01" db="EMBL/GenBank/DDBJ databases">
        <title>Evolution of Trichinella species and genotypes.</title>
        <authorList>
            <person name="Korhonen P.K."/>
            <person name="Edoardo P."/>
            <person name="Giuseppe L.R."/>
            <person name="Gasser R.B."/>
        </authorList>
    </citation>
    <scope>NUCLEOTIDE SEQUENCE [LARGE SCALE GENOMIC DNA]</scope>
    <source>
        <strain evidence="6">ISS37</strain>
    </source>
</reference>
<dbReference type="PANTHER" id="PTHR22980">
    <property type="entry name" value="CORTISTATIN"/>
    <property type="match status" value="1"/>
</dbReference>
<sequence>MDDDEEKVKCDVLCVVEKICESVGSEKSMKFSNDFQVNMAEIATSMLNTWIEDLAAFAKHAKRVRIGQDDVRLLARRNQSLLQHISSECCESADESESKTEKLDKSKLNLASSDMGLSSDMEVYP</sequence>
<dbReference type="PANTHER" id="PTHR22980:SF0">
    <property type="entry name" value="CENTROMERE PROTEIN S"/>
    <property type="match status" value="1"/>
</dbReference>
<dbReference type="GO" id="GO:0031297">
    <property type="term" value="P:replication fork processing"/>
    <property type="evidence" value="ECO:0007669"/>
    <property type="project" value="TreeGrafter"/>
</dbReference>
<dbReference type="EMBL" id="JYDL01000120">
    <property type="protein sequence ID" value="KRX15873.1"/>
    <property type="molecule type" value="Genomic_DNA"/>
</dbReference>
<comment type="similarity">
    <text evidence="1">Belongs to the TAF9 family. CENP-S/MHF1 subfamily.</text>
</comment>
<keyword evidence="7" id="KW-1185">Reference proteome</keyword>
<dbReference type="Proteomes" id="UP000054630">
    <property type="component" value="Unassembled WGS sequence"/>
</dbReference>
<evidence type="ECO:0000256" key="2">
    <source>
        <dbReference type="ARBA" id="ARBA00016400"/>
    </source>
</evidence>
<dbReference type="CDD" id="cd22919">
    <property type="entry name" value="HFD_CENP-S"/>
    <property type="match status" value="1"/>
</dbReference>
<dbReference type="AlphaFoldDB" id="A0A0V0RMZ8"/>
<evidence type="ECO:0000256" key="1">
    <source>
        <dbReference type="ARBA" id="ARBA00006612"/>
    </source>
</evidence>
<comment type="caution">
    <text evidence="6">The sequence shown here is derived from an EMBL/GenBank/DDBJ whole genome shotgun (WGS) entry which is preliminary data.</text>
</comment>
<evidence type="ECO:0000256" key="5">
    <source>
        <dbReference type="ARBA" id="ARBA00023204"/>
    </source>
</evidence>
<dbReference type="GO" id="GO:0003682">
    <property type="term" value="F:chromatin binding"/>
    <property type="evidence" value="ECO:0007669"/>
    <property type="project" value="TreeGrafter"/>
</dbReference>
<dbReference type="InterPro" id="IPR009072">
    <property type="entry name" value="Histone-fold"/>
</dbReference>
<accession>A0A0V0RMZ8</accession>
<dbReference type="SUPFAM" id="SSF47113">
    <property type="entry name" value="Histone-fold"/>
    <property type="match status" value="1"/>
</dbReference>
<name>A0A0V0RMZ8_9BILA</name>
<dbReference type="GO" id="GO:0000712">
    <property type="term" value="P:resolution of meiotic recombination intermediates"/>
    <property type="evidence" value="ECO:0007669"/>
    <property type="project" value="TreeGrafter"/>
</dbReference>
<dbReference type="STRING" id="6336.A0A0V0RMZ8"/>
<protein>
    <recommendedName>
        <fullName evidence="2">Centromere protein S</fullName>
    </recommendedName>
</protein>
<dbReference type="Pfam" id="PF15630">
    <property type="entry name" value="CENP-S"/>
    <property type="match status" value="1"/>
</dbReference>
<dbReference type="GO" id="GO:0071821">
    <property type="term" value="C:FANCM-MHF complex"/>
    <property type="evidence" value="ECO:0007669"/>
    <property type="project" value="InterPro"/>
</dbReference>
<dbReference type="Gene3D" id="1.10.20.10">
    <property type="entry name" value="Histone, subunit A"/>
    <property type="match status" value="1"/>
</dbReference>
<evidence type="ECO:0000313" key="6">
    <source>
        <dbReference type="EMBL" id="KRX15873.1"/>
    </source>
</evidence>
<dbReference type="OrthoDB" id="1872155at2759"/>
<dbReference type="GO" id="GO:0003677">
    <property type="term" value="F:DNA binding"/>
    <property type="evidence" value="ECO:0007669"/>
    <property type="project" value="UniProtKB-KW"/>
</dbReference>
<keyword evidence="5" id="KW-0234">DNA repair</keyword>
<keyword evidence="3" id="KW-0227">DNA damage</keyword>
<evidence type="ECO:0000313" key="7">
    <source>
        <dbReference type="Proteomes" id="UP000054630"/>
    </source>
</evidence>
<gene>
    <name evidence="6" type="primary">apitd1</name>
    <name evidence="6" type="ORF">T07_5349</name>
</gene>